<reference evidence="1 2" key="1">
    <citation type="journal article" date="2014" name="Nat. Genet.">
        <title>Genome and transcriptome of the porcine whipworm Trichuris suis.</title>
        <authorList>
            <person name="Jex A.R."/>
            <person name="Nejsum P."/>
            <person name="Schwarz E.M."/>
            <person name="Hu L."/>
            <person name="Young N.D."/>
            <person name="Hall R.S."/>
            <person name="Korhonen P.K."/>
            <person name="Liao S."/>
            <person name="Thamsborg S."/>
            <person name="Xia J."/>
            <person name="Xu P."/>
            <person name="Wang S."/>
            <person name="Scheerlinck J.P."/>
            <person name="Hofmann A."/>
            <person name="Sternberg P.W."/>
            <person name="Wang J."/>
            <person name="Gasser R.B."/>
        </authorList>
    </citation>
    <scope>NUCLEOTIDE SEQUENCE [LARGE SCALE GENOMIC DNA]</scope>
    <source>
        <strain evidence="1">DCEP-RM93M</strain>
    </source>
</reference>
<dbReference type="AlphaFoldDB" id="A0A085MF10"/>
<gene>
    <name evidence="1" type="ORF">M513_03245</name>
</gene>
<evidence type="ECO:0000313" key="1">
    <source>
        <dbReference type="EMBL" id="KFD55806.1"/>
    </source>
</evidence>
<keyword evidence="2" id="KW-1185">Reference proteome</keyword>
<evidence type="ECO:0000313" key="2">
    <source>
        <dbReference type="Proteomes" id="UP000030764"/>
    </source>
</evidence>
<feature type="non-terminal residue" evidence="1">
    <location>
        <position position="61"/>
    </location>
</feature>
<protein>
    <submittedName>
        <fullName evidence="1">Uncharacterized protein</fullName>
    </submittedName>
</protein>
<proteinExistence type="predicted"/>
<dbReference type="EMBL" id="KL363197">
    <property type="protein sequence ID" value="KFD55806.1"/>
    <property type="molecule type" value="Genomic_DNA"/>
</dbReference>
<dbReference type="Proteomes" id="UP000030764">
    <property type="component" value="Unassembled WGS sequence"/>
</dbReference>
<sequence length="61" mass="7072">GRPFPLNDLLQSIAVWQLPLNFSPKSIVYHSAKTLWSWNNRICRTYTCIHRGKAFHGCVQT</sequence>
<organism evidence="1 2">
    <name type="scientific">Trichuris suis</name>
    <name type="common">pig whipworm</name>
    <dbReference type="NCBI Taxonomy" id="68888"/>
    <lineage>
        <taxon>Eukaryota</taxon>
        <taxon>Metazoa</taxon>
        <taxon>Ecdysozoa</taxon>
        <taxon>Nematoda</taxon>
        <taxon>Enoplea</taxon>
        <taxon>Dorylaimia</taxon>
        <taxon>Trichinellida</taxon>
        <taxon>Trichuridae</taxon>
        <taxon>Trichuris</taxon>
    </lineage>
</organism>
<accession>A0A085MF10</accession>
<feature type="non-terminal residue" evidence="1">
    <location>
        <position position="1"/>
    </location>
</feature>
<name>A0A085MF10_9BILA</name>